<reference evidence="1" key="2">
    <citation type="journal article" date="2015" name="Data Brief">
        <title>Shoot transcriptome of the giant reed, Arundo donax.</title>
        <authorList>
            <person name="Barrero R.A."/>
            <person name="Guerrero F.D."/>
            <person name="Moolhuijzen P."/>
            <person name="Goolsby J.A."/>
            <person name="Tidwell J."/>
            <person name="Bellgard S.E."/>
            <person name="Bellgard M.I."/>
        </authorList>
    </citation>
    <scope>NUCLEOTIDE SEQUENCE</scope>
    <source>
        <tissue evidence="1">Shoot tissue taken approximately 20 cm above the soil surface</tissue>
    </source>
</reference>
<protein>
    <submittedName>
        <fullName evidence="1">Uncharacterized protein</fullName>
    </submittedName>
</protein>
<dbReference type="EMBL" id="GBRH01215596">
    <property type="protein sequence ID" value="JAD82299.1"/>
    <property type="molecule type" value="Transcribed_RNA"/>
</dbReference>
<accession>A0A0A9D142</accession>
<name>A0A0A9D142_ARUDO</name>
<proteinExistence type="predicted"/>
<dbReference type="AlphaFoldDB" id="A0A0A9D142"/>
<evidence type="ECO:0000313" key="1">
    <source>
        <dbReference type="EMBL" id="JAD82299.1"/>
    </source>
</evidence>
<sequence>MNRMCPSKSLVSSSPSHTVFIIHHQWCFRDTILGERWLPYWSGSPWHRFSDALSLPWQSPGVTPGKPSGNRCGE</sequence>
<reference evidence="1" key="1">
    <citation type="submission" date="2014-09" db="EMBL/GenBank/DDBJ databases">
        <authorList>
            <person name="Magalhaes I.L.F."/>
            <person name="Oliveira U."/>
            <person name="Santos F.R."/>
            <person name="Vidigal T.H.D.A."/>
            <person name="Brescovit A.D."/>
            <person name="Santos A.J."/>
        </authorList>
    </citation>
    <scope>NUCLEOTIDE SEQUENCE</scope>
    <source>
        <tissue evidence="1">Shoot tissue taken approximately 20 cm above the soil surface</tissue>
    </source>
</reference>
<organism evidence="1">
    <name type="scientific">Arundo donax</name>
    <name type="common">Giant reed</name>
    <name type="synonym">Donax arundinaceus</name>
    <dbReference type="NCBI Taxonomy" id="35708"/>
    <lineage>
        <taxon>Eukaryota</taxon>
        <taxon>Viridiplantae</taxon>
        <taxon>Streptophyta</taxon>
        <taxon>Embryophyta</taxon>
        <taxon>Tracheophyta</taxon>
        <taxon>Spermatophyta</taxon>
        <taxon>Magnoliopsida</taxon>
        <taxon>Liliopsida</taxon>
        <taxon>Poales</taxon>
        <taxon>Poaceae</taxon>
        <taxon>PACMAD clade</taxon>
        <taxon>Arundinoideae</taxon>
        <taxon>Arundineae</taxon>
        <taxon>Arundo</taxon>
    </lineage>
</organism>